<keyword evidence="2" id="KW-0732">Signal</keyword>
<organism evidence="3 4">
    <name type="scientific">Luteolibacter ambystomatis</name>
    <dbReference type="NCBI Taxonomy" id="2824561"/>
    <lineage>
        <taxon>Bacteria</taxon>
        <taxon>Pseudomonadati</taxon>
        <taxon>Verrucomicrobiota</taxon>
        <taxon>Verrucomicrobiia</taxon>
        <taxon>Verrucomicrobiales</taxon>
        <taxon>Verrucomicrobiaceae</taxon>
        <taxon>Luteolibacter</taxon>
    </lineage>
</organism>
<evidence type="ECO:0000256" key="2">
    <source>
        <dbReference type="SAM" id="SignalP"/>
    </source>
</evidence>
<feature type="transmembrane region" description="Helical" evidence="1">
    <location>
        <begin position="50"/>
        <end position="74"/>
    </location>
</feature>
<dbReference type="KEGG" id="lamb:KBB96_10910"/>
<keyword evidence="1" id="KW-0812">Transmembrane</keyword>
<dbReference type="AlphaFoldDB" id="A0A975IXJ2"/>
<feature type="transmembrane region" description="Helical" evidence="1">
    <location>
        <begin position="192"/>
        <end position="217"/>
    </location>
</feature>
<reference evidence="3" key="1">
    <citation type="submission" date="2021-04" db="EMBL/GenBank/DDBJ databases">
        <title>Luteolibacter sp. 32A isolated from the skin of an Anderson's salamander (Ambystoma andersonii).</title>
        <authorList>
            <person name="Spergser J."/>
            <person name="Busse H.-J."/>
        </authorList>
    </citation>
    <scope>NUCLEOTIDE SEQUENCE</scope>
    <source>
        <strain evidence="3">32A</strain>
    </source>
</reference>
<protein>
    <submittedName>
        <fullName evidence="3">Uncharacterized protein</fullName>
    </submittedName>
</protein>
<dbReference type="EMBL" id="CP073100">
    <property type="protein sequence ID" value="QUE49381.1"/>
    <property type="molecule type" value="Genomic_DNA"/>
</dbReference>
<keyword evidence="4" id="KW-1185">Reference proteome</keyword>
<dbReference type="Proteomes" id="UP000676169">
    <property type="component" value="Chromosome"/>
</dbReference>
<feature type="chain" id="PRO_5037515179" evidence="2">
    <location>
        <begin position="27"/>
        <end position="413"/>
    </location>
</feature>
<feature type="transmembrane region" description="Helical" evidence="1">
    <location>
        <begin position="229"/>
        <end position="253"/>
    </location>
</feature>
<dbReference type="PROSITE" id="PS51257">
    <property type="entry name" value="PROKAR_LIPOPROTEIN"/>
    <property type="match status" value="1"/>
</dbReference>
<keyword evidence="1" id="KW-0472">Membrane</keyword>
<sequence>MSSIRRLSRAVLVVAIGIFACASARADSPPAEKPLPVKTDRLPGVDLSQGITEVTGVAISPLLGVSGVGAWRYFHTDAALRDKLPWFCHPAAWGCGFAVLLLCFAKDTFGTAVPGVLKKPLDMVELFENKASALVASTAFVPFVAREMADHFQATGEGTTALLLPLASITGVSVVAVSTVVVVTIASVVSFLAVWLTGHAINVLIILSPFSLVDAFLKLCRTAVMSLIVLSYFIAPWLAAGLCVAIILLALWLAPATLRLSSFGTRYATDVLLPWFGRRRATHDRPHAFTLGRFGGLPVRTAGRLAVSEDGTLAFHHRPWGVMTERSVPLPDGEAILAKGLLSPALLVRTSENQDGAKFLLLLPRYRGREEEISTHFKIREVRDHALARGFAAMKAWWKEQVRRRRGSVVEAS</sequence>
<evidence type="ECO:0000313" key="4">
    <source>
        <dbReference type="Proteomes" id="UP000676169"/>
    </source>
</evidence>
<accession>A0A975IXJ2</accession>
<evidence type="ECO:0000256" key="1">
    <source>
        <dbReference type="SAM" id="Phobius"/>
    </source>
</evidence>
<feature type="transmembrane region" description="Helical" evidence="1">
    <location>
        <begin position="161"/>
        <end position="186"/>
    </location>
</feature>
<feature type="signal peptide" evidence="2">
    <location>
        <begin position="1"/>
        <end position="26"/>
    </location>
</feature>
<gene>
    <name evidence="3" type="ORF">KBB96_10910</name>
</gene>
<proteinExistence type="predicted"/>
<feature type="transmembrane region" description="Helical" evidence="1">
    <location>
        <begin position="86"/>
        <end position="105"/>
    </location>
</feature>
<evidence type="ECO:0000313" key="3">
    <source>
        <dbReference type="EMBL" id="QUE49381.1"/>
    </source>
</evidence>
<keyword evidence="1" id="KW-1133">Transmembrane helix</keyword>
<dbReference type="RefSeq" id="WP_211629442.1">
    <property type="nucleotide sequence ID" value="NZ_CP073100.1"/>
</dbReference>
<name>A0A975IXJ2_9BACT</name>